<keyword evidence="3" id="KW-1185">Reference proteome</keyword>
<dbReference type="Gene3D" id="3.30.70.260">
    <property type="match status" value="2"/>
</dbReference>
<dbReference type="PROSITE" id="PS51671">
    <property type="entry name" value="ACT"/>
    <property type="match status" value="2"/>
</dbReference>
<dbReference type="PANTHER" id="PTHR34875:SF6">
    <property type="entry name" value="UPF0237 PROTEIN MJ1558"/>
    <property type="match status" value="1"/>
</dbReference>
<accession>A0ABR5VF45</accession>
<organism evidence="2 3">
    <name type="scientific">Marichromatium gracile</name>
    <name type="common">Chromatium gracile</name>
    <dbReference type="NCBI Taxonomy" id="1048"/>
    <lineage>
        <taxon>Bacteria</taxon>
        <taxon>Pseudomonadati</taxon>
        <taxon>Pseudomonadota</taxon>
        <taxon>Gammaproteobacteria</taxon>
        <taxon>Chromatiales</taxon>
        <taxon>Chromatiaceae</taxon>
        <taxon>Marichromatium</taxon>
    </lineage>
</organism>
<dbReference type="InterPro" id="IPR050990">
    <property type="entry name" value="UPF0237/GcvR_regulator"/>
</dbReference>
<sequence>MSDWMMLTLVGADRPGIVSRVTRALCGVGCNLGEASMLRLGGNFTIMMMVATEQPESALREALAPVADELGLRLHIDTVNGELHQHLLPNVQVRVSGADRTGIVADVTEALAAEGFHILELESDVAGDSASPLYIMNIQGHSERPVEALVEALAGLDARGVSVDVAAIDLMIG</sequence>
<evidence type="ECO:0000313" key="2">
    <source>
        <dbReference type="EMBL" id="KXX63946.1"/>
    </source>
</evidence>
<reference evidence="2 3" key="1">
    <citation type="submission" date="2016-02" db="EMBL/GenBank/DDBJ databases">
        <title>Genome sequence of Marichromatium gracile YL-28, a purple sulfur bacterium.</title>
        <authorList>
            <person name="Zhao C."/>
            <person name="Hong X."/>
            <person name="Chen S."/>
            <person name="Yang S."/>
        </authorList>
    </citation>
    <scope>NUCLEOTIDE SEQUENCE [LARGE SCALE GENOMIC DNA]</scope>
    <source>
        <strain evidence="2 3">YL28</strain>
    </source>
</reference>
<dbReference type="InterPro" id="IPR045865">
    <property type="entry name" value="ACT-like_dom_sf"/>
</dbReference>
<gene>
    <name evidence="2" type="ORF">AY586_15415</name>
</gene>
<feature type="domain" description="ACT" evidence="1">
    <location>
        <begin position="92"/>
        <end position="170"/>
    </location>
</feature>
<name>A0ABR5VF45_MARGR</name>
<evidence type="ECO:0000313" key="3">
    <source>
        <dbReference type="Proteomes" id="UP000075766"/>
    </source>
</evidence>
<feature type="domain" description="ACT" evidence="1">
    <location>
        <begin position="6"/>
        <end position="77"/>
    </location>
</feature>
<proteinExistence type="predicted"/>
<dbReference type="Pfam" id="PF13740">
    <property type="entry name" value="ACT_6"/>
    <property type="match status" value="2"/>
</dbReference>
<dbReference type="CDD" id="cd02116">
    <property type="entry name" value="ACT"/>
    <property type="match status" value="1"/>
</dbReference>
<evidence type="ECO:0000259" key="1">
    <source>
        <dbReference type="PROSITE" id="PS51671"/>
    </source>
</evidence>
<protein>
    <submittedName>
        <fullName evidence="2">Amino acid-binding protein</fullName>
    </submittedName>
</protein>
<dbReference type="InterPro" id="IPR002912">
    <property type="entry name" value="ACT_dom"/>
</dbReference>
<comment type="caution">
    <text evidence="2">The sequence shown here is derived from an EMBL/GenBank/DDBJ whole genome shotgun (WGS) entry which is preliminary data.</text>
</comment>
<dbReference type="EMBL" id="LSYU01000071">
    <property type="protein sequence ID" value="KXX63946.1"/>
    <property type="molecule type" value="Genomic_DNA"/>
</dbReference>
<dbReference type="SUPFAM" id="SSF55021">
    <property type="entry name" value="ACT-like"/>
    <property type="match status" value="2"/>
</dbReference>
<dbReference type="Proteomes" id="UP000075766">
    <property type="component" value="Unassembled WGS sequence"/>
</dbReference>
<dbReference type="PANTHER" id="PTHR34875">
    <property type="entry name" value="UPF0237 PROTEIN MJ1558"/>
    <property type="match status" value="1"/>
</dbReference>
<dbReference type="RefSeq" id="WP_062276414.1">
    <property type="nucleotide sequence ID" value="NZ_LSYU01000071.1"/>
</dbReference>